<dbReference type="OrthoDB" id="9814548at2"/>
<dbReference type="EC" id="5.2.1.8" evidence="10"/>
<dbReference type="GO" id="GO:0042026">
    <property type="term" value="P:protein refolding"/>
    <property type="evidence" value="ECO:0007669"/>
    <property type="project" value="UniProtKB-ARBA"/>
</dbReference>
<keyword evidence="7 9" id="KW-0413">Isomerase</keyword>
<dbReference type="PANTHER" id="PTHR47861:SF3">
    <property type="entry name" value="FKBP-TYPE PEPTIDYL-PROLYL CIS-TRANS ISOMERASE SLYD"/>
    <property type="match status" value="1"/>
</dbReference>
<keyword evidence="4" id="KW-0963">Cytoplasm</keyword>
<evidence type="ECO:0000256" key="10">
    <source>
        <dbReference type="RuleBase" id="RU003915"/>
    </source>
</evidence>
<evidence type="ECO:0000256" key="9">
    <source>
        <dbReference type="PROSITE-ProRule" id="PRU00277"/>
    </source>
</evidence>
<dbReference type="PANTHER" id="PTHR47861">
    <property type="entry name" value="FKBP-TYPE PEPTIDYL-PROLYL CIS-TRANS ISOMERASE SLYD"/>
    <property type="match status" value="1"/>
</dbReference>
<evidence type="ECO:0000256" key="4">
    <source>
        <dbReference type="ARBA" id="ARBA00022490"/>
    </source>
</evidence>
<comment type="subcellular location">
    <subcellularLocation>
        <location evidence="2">Cytoplasm</location>
    </subcellularLocation>
</comment>
<dbReference type="AlphaFoldDB" id="A0A4R0ML00"/>
<evidence type="ECO:0000256" key="3">
    <source>
        <dbReference type="ARBA" id="ARBA00006577"/>
    </source>
</evidence>
<evidence type="ECO:0000256" key="1">
    <source>
        <dbReference type="ARBA" id="ARBA00000971"/>
    </source>
</evidence>
<feature type="domain" description="PPIase FKBP-type" evidence="11">
    <location>
        <begin position="206"/>
        <end position="305"/>
    </location>
</feature>
<evidence type="ECO:0000256" key="8">
    <source>
        <dbReference type="ARBA" id="ARBA00037071"/>
    </source>
</evidence>
<comment type="catalytic activity">
    <reaction evidence="1 9 10">
        <text>[protein]-peptidylproline (omega=180) = [protein]-peptidylproline (omega=0)</text>
        <dbReference type="Rhea" id="RHEA:16237"/>
        <dbReference type="Rhea" id="RHEA-COMP:10747"/>
        <dbReference type="Rhea" id="RHEA-COMP:10748"/>
        <dbReference type="ChEBI" id="CHEBI:83833"/>
        <dbReference type="ChEBI" id="CHEBI:83834"/>
        <dbReference type="EC" id="5.2.1.8"/>
    </reaction>
</comment>
<accession>A0A4R0ML00</accession>
<dbReference type="InterPro" id="IPR001179">
    <property type="entry name" value="PPIase_FKBP_dom"/>
</dbReference>
<evidence type="ECO:0000256" key="5">
    <source>
        <dbReference type="ARBA" id="ARBA00023110"/>
    </source>
</evidence>
<keyword evidence="13" id="KW-1185">Reference proteome</keyword>
<proteinExistence type="inferred from homology"/>
<dbReference type="PROSITE" id="PS50059">
    <property type="entry name" value="FKBP_PPIASE"/>
    <property type="match status" value="1"/>
</dbReference>
<comment type="caution">
    <text evidence="12">The sequence shown here is derived from an EMBL/GenBank/DDBJ whole genome shotgun (WGS) entry which is preliminary data.</text>
</comment>
<evidence type="ECO:0000256" key="6">
    <source>
        <dbReference type="ARBA" id="ARBA00023186"/>
    </source>
</evidence>
<keyword evidence="6" id="KW-0143">Chaperone</keyword>
<evidence type="ECO:0000256" key="7">
    <source>
        <dbReference type="ARBA" id="ARBA00023235"/>
    </source>
</evidence>
<dbReference type="SUPFAM" id="SSF54534">
    <property type="entry name" value="FKBP-like"/>
    <property type="match status" value="2"/>
</dbReference>
<dbReference type="Proteomes" id="UP000292884">
    <property type="component" value="Unassembled WGS sequence"/>
</dbReference>
<evidence type="ECO:0000313" key="13">
    <source>
        <dbReference type="Proteomes" id="UP000292884"/>
    </source>
</evidence>
<evidence type="ECO:0000259" key="11">
    <source>
        <dbReference type="PROSITE" id="PS50059"/>
    </source>
</evidence>
<dbReference type="GO" id="GO:0005737">
    <property type="term" value="C:cytoplasm"/>
    <property type="evidence" value="ECO:0007669"/>
    <property type="project" value="UniProtKB-SubCell"/>
</dbReference>
<dbReference type="GO" id="GO:0003755">
    <property type="term" value="F:peptidyl-prolyl cis-trans isomerase activity"/>
    <property type="evidence" value="ECO:0007669"/>
    <property type="project" value="UniProtKB-UniRule"/>
</dbReference>
<dbReference type="Pfam" id="PF00254">
    <property type="entry name" value="FKBP_C"/>
    <property type="match status" value="1"/>
</dbReference>
<dbReference type="InterPro" id="IPR046357">
    <property type="entry name" value="PPIase_dom_sf"/>
</dbReference>
<evidence type="ECO:0000256" key="2">
    <source>
        <dbReference type="ARBA" id="ARBA00004496"/>
    </source>
</evidence>
<sequence length="305" mass="34134">MQSLCFDMKKILISFLLPITLLLGACSEYKKGKGALQYKIVHNQNSPAIGKLAVVFLSYTEATESGTVLSSTATFDPRPIEVYATRPQFEGDLQDAFQYLSEGDSAIVKVSMDSIKRFNHSVQLAKDTSKYMVYTLKINRVFNQEGKNDTTFLPRVEAYKRAELLRQQAIEDNKIKHFLAVKKLNYKTTASGLWYPADLKTTNNTGKALYVSYVISSLDGKVYETNVLKTAQAGGIYRPYKIYQARKMTPGQGHFAGFEEAITLLQKGAKTKVIIPSKLAYGARGDNTDMPPFTPLLCEFELLNQ</sequence>
<reference evidence="12 13" key="1">
    <citation type="submission" date="2019-02" db="EMBL/GenBank/DDBJ databases">
        <title>Pedobacter sp. RP-1-13 sp. nov., isolated from Arctic soil.</title>
        <authorList>
            <person name="Dahal R.H."/>
        </authorList>
    </citation>
    <scope>NUCLEOTIDE SEQUENCE [LARGE SCALE GENOMIC DNA]</scope>
    <source>
        <strain evidence="12 13">RP-1-13</strain>
    </source>
</reference>
<gene>
    <name evidence="12" type="ORF">EZ428_21720</name>
</gene>
<evidence type="ECO:0000313" key="12">
    <source>
        <dbReference type="EMBL" id="TCC87320.1"/>
    </source>
</evidence>
<dbReference type="EMBL" id="SJSK01000007">
    <property type="protein sequence ID" value="TCC87320.1"/>
    <property type="molecule type" value="Genomic_DNA"/>
</dbReference>
<protein>
    <recommendedName>
        <fullName evidence="10">Peptidyl-prolyl cis-trans isomerase</fullName>
        <ecNumber evidence="10">5.2.1.8</ecNumber>
    </recommendedName>
</protein>
<comment type="similarity">
    <text evidence="3 10">Belongs to the FKBP-type PPIase family.</text>
</comment>
<keyword evidence="5 9" id="KW-0697">Rotamase</keyword>
<organism evidence="12 13">
    <name type="scientific">Pedobacter frigiditerrae</name>
    <dbReference type="NCBI Taxonomy" id="2530452"/>
    <lineage>
        <taxon>Bacteria</taxon>
        <taxon>Pseudomonadati</taxon>
        <taxon>Bacteroidota</taxon>
        <taxon>Sphingobacteriia</taxon>
        <taxon>Sphingobacteriales</taxon>
        <taxon>Sphingobacteriaceae</taxon>
        <taxon>Pedobacter</taxon>
    </lineage>
</organism>
<comment type="function">
    <text evidence="8">Also involved in hydrogenase metallocenter assembly, probably by participating in the nickel insertion step. This function in hydrogenase biosynthesis requires chaperone activity and the presence of the metal-binding domain, but not PPIase activity.</text>
</comment>
<dbReference type="Gene3D" id="3.10.50.40">
    <property type="match status" value="1"/>
</dbReference>
<name>A0A4R0ML00_9SPHI</name>